<dbReference type="AlphaFoldDB" id="A0A3R7IE29"/>
<name>A0A3R7IE29_9EURO</name>
<feature type="region of interest" description="Disordered" evidence="1">
    <location>
        <begin position="167"/>
        <end position="227"/>
    </location>
</feature>
<dbReference type="OrthoDB" id="5424234at2759"/>
<dbReference type="STRING" id="1245748.A0A3R7IE29"/>
<protein>
    <recommendedName>
        <fullName evidence="2">Nitrogen regulatory protein areA GATA-like domain-containing protein</fullName>
    </recommendedName>
</protein>
<dbReference type="InterPro" id="IPR013860">
    <property type="entry name" value="AreA_GATA"/>
</dbReference>
<feature type="compositionally biased region" description="Polar residues" evidence="1">
    <location>
        <begin position="87"/>
        <end position="100"/>
    </location>
</feature>
<dbReference type="EMBL" id="NIDN02000820">
    <property type="protein sequence ID" value="RLL92881.1"/>
    <property type="molecule type" value="Genomic_DNA"/>
</dbReference>
<feature type="region of interest" description="Disordered" evidence="1">
    <location>
        <begin position="87"/>
        <end position="120"/>
    </location>
</feature>
<dbReference type="Proteomes" id="UP000215289">
    <property type="component" value="Unassembled WGS sequence"/>
</dbReference>
<comment type="caution">
    <text evidence="3">The sequence shown here is derived from an EMBL/GenBank/DDBJ whole genome shotgun (WGS) entry which is preliminary data.</text>
</comment>
<evidence type="ECO:0000259" key="2">
    <source>
        <dbReference type="Pfam" id="PF08550"/>
    </source>
</evidence>
<feature type="compositionally biased region" description="Basic residues" evidence="1">
    <location>
        <begin position="189"/>
        <end position="202"/>
    </location>
</feature>
<gene>
    <name evidence="3" type="ORF">CFD26_100099</name>
</gene>
<organism evidence="3 4">
    <name type="scientific">Aspergillus turcosus</name>
    <dbReference type="NCBI Taxonomy" id="1245748"/>
    <lineage>
        <taxon>Eukaryota</taxon>
        <taxon>Fungi</taxon>
        <taxon>Dikarya</taxon>
        <taxon>Ascomycota</taxon>
        <taxon>Pezizomycotina</taxon>
        <taxon>Eurotiomycetes</taxon>
        <taxon>Eurotiomycetidae</taxon>
        <taxon>Eurotiales</taxon>
        <taxon>Aspergillaceae</taxon>
        <taxon>Aspergillus</taxon>
        <taxon>Aspergillus subgen. Fumigati</taxon>
    </lineage>
</organism>
<evidence type="ECO:0000256" key="1">
    <source>
        <dbReference type="SAM" id="MobiDB-lite"/>
    </source>
</evidence>
<feature type="domain" description="Nitrogen regulatory protein areA GATA-like" evidence="2">
    <location>
        <begin position="33"/>
        <end position="61"/>
    </location>
</feature>
<sequence length="500" mass="56325">MEELPDGLLSTTKILPSAVDDSMPVDVQDVTLLWKAYNVKPSALEGIIGHRLENFFWRIWSNECLRISLPGATVAKLFMRISESNASKVNEVSPNTNPSLRKNKSEGKLPERLSNQAAQRGPLHSILKKPNAAPKEIPKTTRWLIEDNNDDTSTCEPVDSTTAITSATDVSTSRHSHKKMQFVASKTAKGSKRRPVMLRRKSSQSTSGLNLKSTRTQSPQRGPFTKRAEKAEEYVDPEVHLPDWREVTRSPSPELKEAIPLPQHIEEIVPGEQPELPPAFLTNLKVLLRLKPRTASYKTASLNMGFRSQIPNKFRDLRYLYIEYYRKPRAIVHAEFRAIFLERMREEQVFLAAFLDKAELQQQQESFSSEGTSLSTTFESSALSNSNGTASTAPTSILEVSMTSECHGNGAESTDWILNDAGEIPRSFFHYTPSPLPRLISLLGLEIEEARRNGTLVYEEIDPEEENLGPVKLPRCYYDTQVEWDYHDSPSVCSDGLDMY</sequence>
<evidence type="ECO:0000313" key="4">
    <source>
        <dbReference type="Proteomes" id="UP000215289"/>
    </source>
</evidence>
<proteinExistence type="predicted"/>
<accession>A0A3R7IE29</accession>
<evidence type="ECO:0000313" key="3">
    <source>
        <dbReference type="EMBL" id="RLL92881.1"/>
    </source>
</evidence>
<dbReference type="Pfam" id="PF08550">
    <property type="entry name" value="GATA_AreA"/>
    <property type="match status" value="1"/>
</dbReference>
<keyword evidence="4" id="KW-1185">Reference proteome</keyword>
<feature type="compositionally biased region" description="Polar residues" evidence="1">
    <location>
        <begin position="203"/>
        <end position="220"/>
    </location>
</feature>
<reference evidence="3 4" key="1">
    <citation type="submission" date="2018-08" db="EMBL/GenBank/DDBJ databases">
        <title>Draft genome sequences of two Aspergillus turcosus clinical strains isolated from bronchoalveolar lavage fluid: one azole-susceptible and the other azole-resistant.</title>
        <authorList>
            <person name="Parent-Michaud M."/>
            <person name="Dufresne P.J."/>
            <person name="Fournier E."/>
            <person name="Martineau C."/>
            <person name="Moreira S."/>
            <person name="Perkins V."/>
            <person name="De Repentigny L."/>
            <person name="Dufresne S.F."/>
        </authorList>
    </citation>
    <scope>NUCLEOTIDE SEQUENCE [LARGE SCALE GENOMIC DNA]</scope>
    <source>
        <strain evidence="3">HMR AF 1038</strain>
    </source>
</reference>